<dbReference type="Proteomes" id="UP000663854">
    <property type="component" value="Unassembled WGS sequence"/>
</dbReference>
<evidence type="ECO:0000313" key="2">
    <source>
        <dbReference type="EMBL" id="CAF1080812.1"/>
    </source>
</evidence>
<dbReference type="EMBL" id="CAJNOL010001096">
    <property type="protein sequence ID" value="CAF1286655.1"/>
    <property type="molecule type" value="Genomic_DNA"/>
</dbReference>
<dbReference type="EMBL" id="CAJNOH010000583">
    <property type="protein sequence ID" value="CAF1080812.1"/>
    <property type="molecule type" value="Genomic_DNA"/>
</dbReference>
<dbReference type="AlphaFoldDB" id="A0A814MJY8"/>
<evidence type="ECO:0000313" key="5">
    <source>
        <dbReference type="Proteomes" id="UP000663870"/>
    </source>
</evidence>
<dbReference type="Proteomes" id="UP000663870">
    <property type="component" value="Unassembled WGS sequence"/>
</dbReference>
<gene>
    <name evidence="3" type="ORF">JXQ802_LOCUS28775</name>
    <name evidence="2" type="ORF">PYM288_LOCUS18664</name>
</gene>
<dbReference type="Pfam" id="PF00646">
    <property type="entry name" value="F-box"/>
    <property type="match status" value="1"/>
</dbReference>
<dbReference type="PROSITE" id="PS50181">
    <property type="entry name" value="FBOX"/>
    <property type="match status" value="1"/>
</dbReference>
<dbReference type="InterPro" id="IPR001810">
    <property type="entry name" value="F-box_dom"/>
</dbReference>
<accession>A0A814MJY8</accession>
<organism evidence="2 4">
    <name type="scientific">Rotaria sordida</name>
    <dbReference type="NCBI Taxonomy" id="392033"/>
    <lineage>
        <taxon>Eukaryota</taxon>
        <taxon>Metazoa</taxon>
        <taxon>Spiralia</taxon>
        <taxon>Gnathifera</taxon>
        <taxon>Rotifera</taxon>
        <taxon>Eurotatoria</taxon>
        <taxon>Bdelloidea</taxon>
        <taxon>Philodinida</taxon>
        <taxon>Philodinidae</taxon>
        <taxon>Rotaria</taxon>
    </lineage>
</organism>
<reference evidence="2" key="1">
    <citation type="submission" date="2021-02" db="EMBL/GenBank/DDBJ databases">
        <authorList>
            <person name="Nowell W R."/>
        </authorList>
    </citation>
    <scope>NUCLEOTIDE SEQUENCE</scope>
</reference>
<evidence type="ECO:0000259" key="1">
    <source>
        <dbReference type="PROSITE" id="PS50181"/>
    </source>
</evidence>
<evidence type="ECO:0000313" key="4">
    <source>
        <dbReference type="Proteomes" id="UP000663854"/>
    </source>
</evidence>
<name>A0A814MJY8_9BILA</name>
<evidence type="ECO:0000313" key="3">
    <source>
        <dbReference type="EMBL" id="CAF1286655.1"/>
    </source>
</evidence>
<sequence length="552" mass="64370">MATNINIPSLFTLPVELIYRILNNLDNQTILFSFGNVCKRFQSIINTYNQYKLNFQSVSKLCFHSICYLIHPENIISLTLSNDNKTPNQIKCFFSFFQIQQFTCLRSLTLIEIDENDFHNIFPFKNILISLSFTFRNNILQNSKTLQLISSIISNNNLRHLDFFLSSSKIDDLIWPNQCLLQSLVLSNRINFIQFSTILSYSLQLKKFVLQDCIIEDLTDIDSLISYPQLISLTFDDSELNVNECELILSLTPSLEYLHIVGGTNLSNGFCWEKFIQKKLLKLNKFEFAFCGTTDVRVEDSINVESLITSFRTPFWIDNKHWFVVCYYFKDSANYSIYSLPICKSKVRFYPHEDKITCSTYSNFYNDVSMTDNVREMQLNLTDLMARHNQDVKNTSASYTLFRKLNKLLLFIDNEWPIGSIEYLSTFIDLSYIVELLISIDFDSESVSNKLTNITHLLKQTLNLHTLTIDSSLTSAENICLLVPDYIKHLQVSVKNIDDTKLIIEQLKHLSGVTFETLYDIKCLSPEFVTWLMEKRNQSTYRNENTFLSIWF</sequence>
<keyword evidence="5" id="KW-1185">Reference proteome</keyword>
<comment type="caution">
    <text evidence="2">The sequence shown here is derived from an EMBL/GenBank/DDBJ whole genome shotgun (WGS) entry which is preliminary data.</text>
</comment>
<proteinExistence type="predicted"/>
<dbReference type="SUPFAM" id="SSF81383">
    <property type="entry name" value="F-box domain"/>
    <property type="match status" value="1"/>
</dbReference>
<protein>
    <recommendedName>
        <fullName evidence="1">F-box domain-containing protein</fullName>
    </recommendedName>
</protein>
<feature type="domain" description="F-box" evidence="1">
    <location>
        <begin position="7"/>
        <end position="58"/>
    </location>
</feature>
<dbReference type="InterPro" id="IPR036047">
    <property type="entry name" value="F-box-like_dom_sf"/>
</dbReference>